<accession>A0ABT4VHB8</accession>
<gene>
    <name evidence="1" type="ORF">OOZ53_02010</name>
</gene>
<evidence type="ECO:0000313" key="1">
    <source>
        <dbReference type="EMBL" id="MDA4844099.1"/>
    </source>
</evidence>
<dbReference type="Proteomes" id="UP001148313">
    <property type="component" value="Unassembled WGS sequence"/>
</dbReference>
<sequence>MTALNEDGQPPRSKIACARRKPCDIYKVARQCGVRLFNGARIYKKGRRPGECFSPGTLRRIGRALGEAHLALVLRLIVETDGNALELYADTLSAISSLLEHHPELIERGSELFEAFDKIDLAALRRHAHAMECGLPPAHIMRVLLMTELSPVS</sequence>
<organism evidence="1 2">
    <name type="scientific">Hoeflea poritis</name>
    <dbReference type="NCBI Taxonomy" id="2993659"/>
    <lineage>
        <taxon>Bacteria</taxon>
        <taxon>Pseudomonadati</taxon>
        <taxon>Pseudomonadota</taxon>
        <taxon>Alphaproteobacteria</taxon>
        <taxon>Hyphomicrobiales</taxon>
        <taxon>Rhizobiaceae</taxon>
        <taxon>Hoeflea</taxon>
    </lineage>
</organism>
<comment type="caution">
    <text evidence="1">The sequence shown here is derived from an EMBL/GenBank/DDBJ whole genome shotgun (WGS) entry which is preliminary data.</text>
</comment>
<proteinExistence type="predicted"/>
<protein>
    <recommendedName>
        <fullName evidence="3">Transcriptional regulator</fullName>
    </recommendedName>
</protein>
<evidence type="ECO:0008006" key="3">
    <source>
        <dbReference type="Google" id="ProtNLM"/>
    </source>
</evidence>
<reference evidence="1" key="1">
    <citation type="submission" date="2022-11" db="EMBL/GenBank/DDBJ databases">
        <title>Hoeflea poritis sp. nov., isolated from scleractinian coral Porites lutea.</title>
        <authorList>
            <person name="Zhang G."/>
            <person name="Wei Q."/>
            <person name="Cai L."/>
        </authorList>
    </citation>
    <scope>NUCLEOTIDE SEQUENCE</scope>
    <source>
        <strain evidence="1">E7-10</strain>
    </source>
</reference>
<evidence type="ECO:0000313" key="2">
    <source>
        <dbReference type="Proteomes" id="UP001148313"/>
    </source>
</evidence>
<name>A0ABT4VHB8_9HYPH</name>
<dbReference type="RefSeq" id="WP_271087622.1">
    <property type="nucleotide sequence ID" value="NZ_JAPJZH010000001.1"/>
</dbReference>
<dbReference type="EMBL" id="JAPJZH010000001">
    <property type="protein sequence ID" value="MDA4844099.1"/>
    <property type="molecule type" value="Genomic_DNA"/>
</dbReference>
<keyword evidence="2" id="KW-1185">Reference proteome</keyword>